<dbReference type="EMBL" id="CP017803">
    <property type="protein sequence ID" value="ATZ60065.1"/>
    <property type="molecule type" value="Genomic_DNA"/>
</dbReference>
<reference evidence="1 2" key="1">
    <citation type="submission" date="2016-10" db="EMBL/GenBank/DDBJ databases">
        <authorList>
            <person name="Varghese N."/>
        </authorList>
    </citation>
    <scope>NUCLEOTIDE SEQUENCE [LARGE SCALE GENOMIC DNA]</scope>
    <source>
        <strain evidence="1 2">KB11</strain>
    </source>
</reference>
<dbReference type="Proteomes" id="UP000232133">
    <property type="component" value="Chromosome"/>
</dbReference>
<accession>A0A2H4U7G1</accession>
<dbReference type="RefSeq" id="WP_100815610.1">
    <property type="nucleotide sequence ID" value="NZ_CP017803.1"/>
</dbReference>
<protein>
    <submittedName>
        <fullName evidence="1">Uncharacterized protein</fullName>
    </submittedName>
</protein>
<organism evidence="1 2">
    <name type="scientific">Methanobrevibacter smithii</name>
    <dbReference type="NCBI Taxonomy" id="2173"/>
    <lineage>
        <taxon>Archaea</taxon>
        <taxon>Methanobacteriati</taxon>
        <taxon>Methanobacteriota</taxon>
        <taxon>Methanomada group</taxon>
        <taxon>Methanobacteria</taxon>
        <taxon>Methanobacteriales</taxon>
        <taxon>Methanobacteriaceae</taxon>
        <taxon>Methanobrevibacter</taxon>
    </lineage>
</organism>
<dbReference type="GeneID" id="35118978"/>
<evidence type="ECO:0000313" key="2">
    <source>
        <dbReference type="Proteomes" id="UP000232133"/>
    </source>
</evidence>
<name>A0A2H4U7G1_METSM</name>
<dbReference type="AlphaFoldDB" id="A0A2H4U7G1"/>
<evidence type="ECO:0000313" key="1">
    <source>
        <dbReference type="EMBL" id="ATZ60065.1"/>
    </source>
</evidence>
<gene>
    <name evidence="1" type="ORF">BK798_06320</name>
</gene>
<sequence>MIVQEFYYDEKIFLTIVHENMDEDVKNRNIDDSININEHIISFNESYVDEFNLDDNDYLFIEGFLDCNNEKNPYKDYCAFYKEFADLNYDNPFEDNSPTLPLKEYNLLSNFIKEYANYNFTKCSFGNVLFFSPIKIKAEFYLDYPSYFKIMGDDVRGNAFVKFKVNEIILESQIIEDIFDGQKILSKCDWNNCEIEIYDGNELLYKNHHNLIRNIDLKVNMNTENFKVKLKKSEKQFSLSPSNYESFTNNEIKPLDVISSYLTDETNFYSNFINVEKDNCTFLRKNEREKAYDLFDNLLRNSGDVWIFDPYFFDENSFGVITDFLMFFINNNHRKHIVFSKYFSSFENFKNQLNSSELAFFKDFGFSKVDFIESPERFHDRFIFFVSKNKIEGFQLGTSINSFGENYSNIIKLSPFCCHYIFKILMEDIVSENIFKICD</sequence>
<proteinExistence type="predicted"/>